<sequence>MIKFYGYARCSTCRNARKWLDARGIEHTFVDITADPPSAATLGAILDSGDYAIGELFNRSGVQYRELGMKDRLPDMSREEALETLAGNGKLVKRPIVTDGTRATVGFREDRFEAVWGS</sequence>
<proteinExistence type="inferred from homology"/>
<accession>A0ABU9E616</accession>
<gene>
    <name evidence="3" type="ORF">WI372_04240</name>
</gene>
<dbReference type="Gene3D" id="3.40.30.10">
    <property type="entry name" value="Glutaredoxin"/>
    <property type="match status" value="1"/>
</dbReference>
<dbReference type="PANTHER" id="PTHR30041:SF8">
    <property type="entry name" value="PROTEIN YFFB"/>
    <property type="match status" value="1"/>
</dbReference>
<evidence type="ECO:0000256" key="1">
    <source>
        <dbReference type="ARBA" id="ARBA00007198"/>
    </source>
</evidence>
<dbReference type="RefSeq" id="WP_405286378.1">
    <property type="nucleotide sequence ID" value="NZ_JBBHLI010000002.1"/>
</dbReference>
<comment type="similarity">
    <text evidence="1 2">Belongs to the ArsC family.</text>
</comment>
<dbReference type="Pfam" id="PF03960">
    <property type="entry name" value="ArsC"/>
    <property type="match status" value="1"/>
</dbReference>
<dbReference type="CDD" id="cd03036">
    <property type="entry name" value="ArsC_like"/>
    <property type="match status" value="1"/>
</dbReference>
<comment type="caution">
    <text evidence="3">The sequence shown here is derived from an EMBL/GenBank/DDBJ whole genome shotgun (WGS) entry which is preliminary data.</text>
</comment>
<evidence type="ECO:0000256" key="2">
    <source>
        <dbReference type="PROSITE-ProRule" id="PRU01282"/>
    </source>
</evidence>
<name>A0ABU9E616_9BACT</name>
<dbReference type="Proteomes" id="UP001484239">
    <property type="component" value="Unassembled WGS sequence"/>
</dbReference>
<dbReference type="NCBIfam" id="TIGR01617">
    <property type="entry name" value="arsC_related"/>
    <property type="match status" value="1"/>
</dbReference>
<dbReference type="InterPro" id="IPR006660">
    <property type="entry name" value="Arsenate_reductase-like"/>
</dbReference>
<dbReference type="PROSITE" id="PS51353">
    <property type="entry name" value="ARSC"/>
    <property type="match status" value="1"/>
</dbReference>
<reference evidence="3 4" key="1">
    <citation type="submission" date="2024-02" db="EMBL/GenBank/DDBJ databases">
        <title>A novel Gemmatimonadota bacterium.</title>
        <authorList>
            <person name="Du Z.-J."/>
            <person name="Ye Y.-Q."/>
        </authorList>
    </citation>
    <scope>NUCLEOTIDE SEQUENCE [LARGE SCALE GENOMIC DNA]</scope>
    <source>
        <strain evidence="3 4">DH-20</strain>
    </source>
</reference>
<evidence type="ECO:0000313" key="4">
    <source>
        <dbReference type="Proteomes" id="UP001484239"/>
    </source>
</evidence>
<dbReference type="InterPro" id="IPR036249">
    <property type="entry name" value="Thioredoxin-like_sf"/>
</dbReference>
<dbReference type="PANTHER" id="PTHR30041">
    <property type="entry name" value="ARSENATE REDUCTASE"/>
    <property type="match status" value="1"/>
</dbReference>
<keyword evidence="4" id="KW-1185">Reference proteome</keyword>
<organism evidence="3 4">
    <name type="scientific">Gaopeijia maritima</name>
    <dbReference type="NCBI Taxonomy" id="3119007"/>
    <lineage>
        <taxon>Bacteria</taxon>
        <taxon>Pseudomonadati</taxon>
        <taxon>Gemmatimonadota</taxon>
        <taxon>Longimicrobiia</taxon>
        <taxon>Gaopeijiales</taxon>
        <taxon>Gaopeijiaceae</taxon>
        <taxon>Gaopeijia</taxon>
    </lineage>
</organism>
<dbReference type="EMBL" id="JBBHLI010000002">
    <property type="protein sequence ID" value="MEK9500175.1"/>
    <property type="molecule type" value="Genomic_DNA"/>
</dbReference>
<evidence type="ECO:0000313" key="3">
    <source>
        <dbReference type="EMBL" id="MEK9500175.1"/>
    </source>
</evidence>
<protein>
    <submittedName>
        <fullName evidence="3">Arsenate reductase family protein</fullName>
    </submittedName>
</protein>
<dbReference type="SUPFAM" id="SSF52833">
    <property type="entry name" value="Thioredoxin-like"/>
    <property type="match status" value="1"/>
</dbReference>
<dbReference type="InterPro" id="IPR006504">
    <property type="entry name" value="Tscrpt_reg_Spx/MgsR"/>
</dbReference>